<gene>
    <name evidence="7" type="ORF">ISF26_14250</name>
</gene>
<protein>
    <submittedName>
        <fullName evidence="7">TRAM domain-containing protein</fullName>
    </submittedName>
</protein>
<feature type="transmembrane region" description="Helical" evidence="5">
    <location>
        <begin position="43"/>
        <end position="61"/>
    </location>
</feature>
<accession>A0ABY3PH90</accession>
<dbReference type="PANTHER" id="PTHR11603">
    <property type="entry name" value="AAA FAMILY ATPASE"/>
    <property type="match status" value="1"/>
</dbReference>
<dbReference type="RefSeq" id="WP_418886897.1">
    <property type="nucleotide sequence ID" value="NZ_CP063845.1"/>
</dbReference>
<evidence type="ECO:0000256" key="5">
    <source>
        <dbReference type="SAM" id="Phobius"/>
    </source>
</evidence>
<reference evidence="7 8" key="1">
    <citation type="journal article" date="2021" name="Genome Biol. Evol.">
        <title>Complete Genome Sequencing of a Novel Gloeobacter Species from a Waterfall Cave in Mexico.</title>
        <authorList>
            <person name="Saw J.H."/>
            <person name="Cardona T."/>
            <person name="Montejano G."/>
        </authorList>
    </citation>
    <scope>NUCLEOTIDE SEQUENCE [LARGE SCALE GENOMIC DNA]</scope>
    <source>
        <strain evidence="7">MG652769</strain>
    </source>
</reference>
<name>A0ABY3PH90_9CYAN</name>
<dbReference type="Proteomes" id="UP001054846">
    <property type="component" value="Chromosome"/>
</dbReference>
<keyword evidence="5" id="KW-0472">Membrane</keyword>
<dbReference type="InterPro" id="IPR052041">
    <property type="entry name" value="Nucleic_acid_metab_PIN/TRAM"/>
</dbReference>
<keyword evidence="8" id="KW-1185">Reference proteome</keyword>
<keyword evidence="4" id="KW-0460">Magnesium</keyword>
<evidence type="ECO:0000256" key="4">
    <source>
        <dbReference type="ARBA" id="ARBA00022842"/>
    </source>
</evidence>
<feature type="transmembrane region" description="Helical" evidence="5">
    <location>
        <begin position="81"/>
        <end position="102"/>
    </location>
</feature>
<evidence type="ECO:0000259" key="6">
    <source>
        <dbReference type="PROSITE" id="PS50926"/>
    </source>
</evidence>
<evidence type="ECO:0000313" key="7">
    <source>
        <dbReference type="EMBL" id="UFP92976.1"/>
    </source>
</evidence>
<dbReference type="EMBL" id="CP063845">
    <property type="protein sequence ID" value="UFP92976.1"/>
    <property type="molecule type" value="Genomic_DNA"/>
</dbReference>
<feature type="domain" description="TRAM" evidence="6">
    <location>
        <begin position="288"/>
        <end position="349"/>
    </location>
</feature>
<evidence type="ECO:0000313" key="8">
    <source>
        <dbReference type="Proteomes" id="UP001054846"/>
    </source>
</evidence>
<sequence>MLDVAIVCLFILAGAGIGFNSIAFLPSSWTANADISGVRWVTLGFGFVFGAALGAVVRSAYRRLERNIREMPTDALLTRSVGLVGGLLLANFLLGPIFLFPFPESLAFIKFLASILASLVFAYLGMTLSDVHGRTLLRRFNLNSLNAGTESGQFQGDARPKIVDTSCIIDGRLEELLGTGFLEGYLVVPRFVLDELQLLSDSADADRRSKGRRGLDILSQLQTGFGERLVLHELDYPKLATVDAKLVRLTQDLEGALITNDFNLNKVANLQGLTVLNVNDLASVLKPRFLPGDLLQVKVLREGKEPHQGIAYLEDGTMVVIEEGSGHIGEQASVSVTSALQTSAGRMIFARLQNRPVPKV</sequence>
<evidence type="ECO:0000256" key="3">
    <source>
        <dbReference type="ARBA" id="ARBA00022801"/>
    </source>
</evidence>
<evidence type="ECO:0000256" key="1">
    <source>
        <dbReference type="ARBA" id="ARBA00001946"/>
    </source>
</evidence>
<keyword evidence="2" id="KW-0540">Nuclease</keyword>
<dbReference type="InterPro" id="IPR002716">
    <property type="entry name" value="PIN_dom"/>
</dbReference>
<feature type="transmembrane region" description="Helical" evidence="5">
    <location>
        <begin position="108"/>
        <end position="129"/>
    </location>
</feature>
<proteinExistence type="predicted"/>
<dbReference type="SMART" id="SM00670">
    <property type="entry name" value="PINc"/>
    <property type="match status" value="1"/>
</dbReference>
<dbReference type="SUPFAM" id="SSF88723">
    <property type="entry name" value="PIN domain-like"/>
    <property type="match status" value="1"/>
</dbReference>
<comment type="cofactor">
    <cofactor evidence="1">
        <name>Mg(2+)</name>
        <dbReference type="ChEBI" id="CHEBI:18420"/>
    </cofactor>
</comment>
<dbReference type="Pfam" id="PF01938">
    <property type="entry name" value="TRAM"/>
    <property type="match status" value="1"/>
</dbReference>
<organism evidence="7 8">
    <name type="scientific">Gloeobacter morelensis MG652769</name>
    <dbReference type="NCBI Taxonomy" id="2781736"/>
    <lineage>
        <taxon>Bacteria</taxon>
        <taxon>Bacillati</taxon>
        <taxon>Cyanobacteriota</taxon>
        <taxon>Cyanophyceae</taxon>
        <taxon>Gloeobacterales</taxon>
        <taxon>Gloeobacteraceae</taxon>
        <taxon>Gloeobacter</taxon>
        <taxon>Gloeobacter morelensis</taxon>
    </lineage>
</organism>
<dbReference type="CDD" id="cd09877">
    <property type="entry name" value="PIN_YacL-like"/>
    <property type="match status" value="1"/>
</dbReference>
<dbReference type="PROSITE" id="PS50926">
    <property type="entry name" value="TRAM"/>
    <property type="match status" value="1"/>
</dbReference>
<keyword evidence="5" id="KW-1133">Transmembrane helix</keyword>
<keyword evidence="5" id="KW-0812">Transmembrane</keyword>
<evidence type="ECO:0000256" key="2">
    <source>
        <dbReference type="ARBA" id="ARBA00022722"/>
    </source>
</evidence>
<keyword evidence="3" id="KW-0378">Hydrolase</keyword>
<dbReference type="InterPro" id="IPR002792">
    <property type="entry name" value="TRAM_dom"/>
</dbReference>
<dbReference type="PANTHER" id="PTHR11603:SF147">
    <property type="entry name" value="MEMBRANE PROTEIN"/>
    <property type="match status" value="1"/>
</dbReference>
<dbReference type="InterPro" id="IPR029060">
    <property type="entry name" value="PIN-like_dom_sf"/>
</dbReference>
<dbReference type="Gene3D" id="3.40.50.1010">
    <property type="entry name" value="5'-nuclease"/>
    <property type="match status" value="1"/>
</dbReference>